<keyword evidence="1" id="KW-1133">Transmembrane helix</keyword>
<protein>
    <submittedName>
        <fullName evidence="2">Uncharacterized protein</fullName>
    </submittedName>
</protein>
<proteinExistence type="predicted"/>
<evidence type="ECO:0000313" key="3">
    <source>
        <dbReference type="Proteomes" id="UP001281003"/>
    </source>
</evidence>
<evidence type="ECO:0000313" key="2">
    <source>
        <dbReference type="EMBL" id="KAK3400599.1"/>
    </source>
</evidence>
<reference evidence="2" key="2">
    <citation type="submission" date="2023-07" db="EMBL/GenBank/DDBJ databases">
        <authorList>
            <consortium name="Lawrence Berkeley National Laboratory"/>
            <person name="Haridas S."/>
            <person name="Hensen N."/>
            <person name="Bonometti L."/>
            <person name="Westerberg I."/>
            <person name="Brannstrom I.O."/>
            <person name="Guillou S."/>
            <person name="Cros-Aarteil S."/>
            <person name="Calhoun S."/>
            <person name="Kuo A."/>
            <person name="Mondo S."/>
            <person name="Pangilinan J."/>
            <person name="Riley R."/>
            <person name="LaButti K."/>
            <person name="Andreopoulos B."/>
            <person name="Lipzen A."/>
            <person name="Chen C."/>
            <person name="Yanf M."/>
            <person name="Daum C."/>
            <person name="Ng V."/>
            <person name="Clum A."/>
            <person name="Steindorff A."/>
            <person name="Ohm R."/>
            <person name="Martin F."/>
            <person name="Silar P."/>
            <person name="Natvig D."/>
            <person name="Lalanne C."/>
            <person name="Gautier V."/>
            <person name="Ament-velasquez S.L."/>
            <person name="Kruys A."/>
            <person name="Hutchinson M.I."/>
            <person name="Powell A.J."/>
            <person name="Barry K."/>
            <person name="Miller A.N."/>
            <person name="Grigoriev I.V."/>
            <person name="Debuchy R."/>
            <person name="Gladieux P."/>
            <person name="Thoren M.H."/>
            <person name="Johannesson H."/>
        </authorList>
    </citation>
    <scope>NUCLEOTIDE SEQUENCE</scope>
    <source>
        <strain evidence="2">FGSC 1904</strain>
    </source>
</reference>
<evidence type="ECO:0000256" key="1">
    <source>
        <dbReference type="SAM" id="Phobius"/>
    </source>
</evidence>
<keyword evidence="3" id="KW-1185">Reference proteome</keyword>
<dbReference type="EMBL" id="JAUTDP010000003">
    <property type="protein sequence ID" value="KAK3400599.1"/>
    <property type="molecule type" value="Genomic_DNA"/>
</dbReference>
<gene>
    <name evidence="2" type="ORF">B0T20DRAFT_149244</name>
</gene>
<sequence length="140" mass="16159">MGWFCYFSCHFLLPSGMLSFSLLFPLVPSTFTVFFSGLEFFSIICRTDQPQGTPVPPQDNIISSTHSQSHGSWNTFWDARAEERTRTSNFEFYVLKSSLHLQTRLNTRWTLPRFIPFHSQHCLFKVPGIEGTIPTSRQGF</sequence>
<feature type="transmembrane region" description="Helical" evidence="1">
    <location>
        <begin position="20"/>
        <end position="41"/>
    </location>
</feature>
<dbReference type="AlphaFoldDB" id="A0AAE0UEM2"/>
<dbReference type="Proteomes" id="UP001281003">
    <property type="component" value="Unassembled WGS sequence"/>
</dbReference>
<name>A0AAE0UEM2_SORBR</name>
<keyword evidence="1" id="KW-0812">Transmembrane</keyword>
<reference evidence="2" key="1">
    <citation type="journal article" date="2023" name="Mol. Phylogenet. Evol.">
        <title>Genome-scale phylogeny and comparative genomics of the fungal order Sordariales.</title>
        <authorList>
            <person name="Hensen N."/>
            <person name="Bonometti L."/>
            <person name="Westerberg I."/>
            <person name="Brannstrom I.O."/>
            <person name="Guillou S."/>
            <person name="Cros-Aarteil S."/>
            <person name="Calhoun S."/>
            <person name="Haridas S."/>
            <person name="Kuo A."/>
            <person name="Mondo S."/>
            <person name="Pangilinan J."/>
            <person name="Riley R."/>
            <person name="LaButti K."/>
            <person name="Andreopoulos B."/>
            <person name="Lipzen A."/>
            <person name="Chen C."/>
            <person name="Yan M."/>
            <person name="Daum C."/>
            <person name="Ng V."/>
            <person name="Clum A."/>
            <person name="Steindorff A."/>
            <person name="Ohm R.A."/>
            <person name="Martin F."/>
            <person name="Silar P."/>
            <person name="Natvig D.O."/>
            <person name="Lalanne C."/>
            <person name="Gautier V."/>
            <person name="Ament-Velasquez S.L."/>
            <person name="Kruys A."/>
            <person name="Hutchinson M.I."/>
            <person name="Powell A.J."/>
            <person name="Barry K."/>
            <person name="Miller A.N."/>
            <person name="Grigoriev I.V."/>
            <person name="Debuchy R."/>
            <person name="Gladieux P."/>
            <person name="Hiltunen Thoren M."/>
            <person name="Johannesson H."/>
        </authorList>
    </citation>
    <scope>NUCLEOTIDE SEQUENCE</scope>
    <source>
        <strain evidence="2">FGSC 1904</strain>
    </source>
</reference>
<keyword evidence="1" id="KW-0472">Membrane</keyword>
<organism evidence="2 3">
    <name type="scientific">Sordaria brevicollis</name>
    <dbReference type="NCBI Taxonomy" id="83679"/>
    <lineage>
        <taxon>Eukaryota</taxon>
        <taxon>Fungi</taxon>
        <taxon>Dikarya</taxon>
        <taxon>Ascomycota</taxon>
        <taxon>Pezizomycotina</taxon>
        <taxon>Sordariomycetes</taxon>
        <taxon>Sordariomycetidae</taxon>
        <taxon>Sordariales</taxon>
        <taxon>Sordariaceae</taxon>
        <taxon>Sordaria</taxon>
    </lineage>
</organism>
<comment type="caution">
    <text evidence="2">The sequence shown here is derived from an EMBL/GenBank/DDBJ whole genome shotgun (WGS) entry which is preliminary data.</text>
</comment>
<accession>A0AAE0UEM2</accession>